<evidence type="ECO:0000313" key="6">
    <source>
        <dbReference type="EMBL" id="PAA74937.1"/>
    </source>
</evidence>
<dbReference type="STRING" id="282301.A0A267FPC3"/>
<organism evidence="6 7">
    <name type="scientific">Macrostomum lignano</name>
    <dbReference type="NCBI Taxonomy" id="282301"/>
    <lineage>
        <taxon>Eukaryota</taxon>
        <taxon>Metazoa</taxon>
        <taxon>Spiralia</taxon>
        <taxon>Lophotrochozoa</taxon>
        <taxon>Platyhelminthes</taxon>
        <taxon>Rhabditophora</taxon>
        <taxon>Macrostomorpha</taxon>
        <taxon>Macrostomida</taxon>
        <taxon>Macrostomidae</taxon>
        <taxon>Macrostomum</taxon>
    </lineage>
</organism>
<keyword evidence="4" id="KW-0175">Coiled coil</keyword>
<feature type="compositionally biased region" description="Basic and acidic residues" evidence="5">
    <location>
        <begin position="605"/>
        <end position="617"/>
    </location>
</feature>
<feature type="compositionally biased region" description="Basic and acidic residues" evidence="5">
    <location>
        <begin position="774"/>
        <end position="814"/>
    </location>
</feature>
<keyword evidence="2 3" id="KW-0040">ANK repeat</keyword>
<dbReference type="InterPro" id="IPR051165">
    <property type="entry name" value="Multifunctional_ANK_Repeat"/>
</dbReference>
<proteinExistence type="predicted"/>
<evidence type="ECO:0000256" key="4">
    <source>
        <dbReference type="SAM" id="Coils"/>
    </source>
</evidence>
<dbReference type="Proteomes" id="UP000215902">
    <property type="component" value="Unassembled WGS sequence"/>
</dbReference>
<feature type="region of interest" description="Disordered" evidence="5">
    <location>
        <begin position="845"/>
        <end position="879"/>
    </location>
</feature>
<gene>
    <name evidence="6" type="ORF">BOX15_Mlig032720g3</name>
</gene>
<feature type="compositionally biased region" description="Basic and acidic residues" evidence="5">
    <location>
        <begin position="563"/>
        <end position="572"/>
    </location>
</feature>
<feature type="repeat" description="ANK" evidence="3">
    <location>
        <begin position="188"/>
        <end position="220"/>
    </location>
</feature>
<dbReference type="SUPFAM" id="SSF48403">
    <property type="entry name" value="Ankyrin repeat"/>
    <property type="match status" value="1"/>
</dbReference>
<evidence type="ECO:0000256" key="5">
    <source>
        <dbReference type="SAM" id="MobiDB-lite"/>
    </source>
</evidence>
<dbReference type="InterPro" id="IPR002110">
    <property type="entry name" value="Ankyrin_rpt"/>
</dbReference>
<feature type="region of interest" description="Disordered" evidence="5">
    <location>
        <begin position="261"/>
        <end position="718"/>
    </location>
</feature>
<dbReference type="PANTHER" id="PTHR24123">
    <property type="entry name" value="ANKYRIN REPEAT-CONTAINING"/>
    <property type="match status" value="1"/>
</dbReference>
<feature type="compositionally biased region" description="Low complexity" evidence="5">
    <location>
        <begin position="523"/>
        <end position="537"/>
    </location>
</feature>
<name>A0A267FPC3_9PLAT</name>
<reference evidence="6 7" key="1">
    <citation type="submission" date="2017-06" db="EMBL/GenBank/DDBJ databases">
        <title>A platform for efficient transgenesis in Macrostomum lignano, a flatworm model organism for stem cell research.</title>
        <authorList>
            <person name="Berezikov E."/>
        </authorList>
    </citation>
    <scope>NUCLEOTIDE SEQUENCE [LARGE SCALE GENOMIC DNA]</scope>
    <source>
        <strain evidence="6">DV1</strain>
        <tissue evidence="6">Whole organism</tissue>
    </source>
</reference>
<feature type="compositionally biased region" description="Acidic residues" evidence="5">
    <location>
        <begin position="512"/>
        <end position="522"/>
    </location>
</feature>
<dbReference type="OrthoDB" id="6066131at2759"/>
<feature type="region of interest" description="Disordered" evidence="5">
    <location>
        <begin position="1"/>
        <end position="30"/>
    </location>
</feature>
<keyword evidence="1" id="KW-0677">Repeat</keyword>
<accession>A0A267FPC3</accession>
<dbReference type="InterPro" id="IPR036770">
    <property type="entry name" value="Ankyrin_rpt-contain_sf"/>
</dbReference>
<feature type="compositionally biased region" description="Acidic residues" evidence="5">
    <location>
        <begin position="411"/>
        <end position="421"/>
    </location>
</feature>
<evidence type="ECO:0000313" key="7">
    <source>
        <dbReference type="Proteomes" id="UP000215902"/>
    </source>
</evidence>
<dbReference type="Pfam" id="PF12796">
    <property type="entry name" value="Ank_2"/>
    <property type="match status" value="2"/>
</dbReference>
<dbReference type="PROSITE" id="PS50088">
    <property type="entry name" value="ANK_REPEAT"/>
    <property type="match status" value="3"/>
</dbReference>
<protein>
    <submittedName>
        <fullName evidence="6">Uncharacterized protein</fullName>
    </submittedName>
</protein>
<dbReference type="PANTHER" id="PTHR24123:SF33">
    <property type="entry name" value="PROTEIN HOS4"/>
    <property type="match status" value="1"/>
</dbReference>
<feature type="region of interest" description="Disordered" evidence="5">
    <location>
        <begin position="1004"/>
        <end position="1030"/>
    </location>
</feature>
<comment type="caution">
    <text evidence="6">The sequence shown here is derived from an EMBL/GenBank/DDBJ whole genome shotgun (WGS) entry which is preliminary data.</text>
</comment>
<feature type="region of interest" description="Disordered" evidence="5">
    <location>
        <begin position="767"/>
        <end position="814"/>
    </location>
</feature>
<evidence type="ECO:0000256" key="1">
    <source>
        <dbReference type="ARBA" id="ARBA00022737"/>
    </source>
</evidence>
<feature type="coiled-coil region" evidence="4">
    <location>
        <begin position="1197"/>
        <end position="1295"/>
    </location>
</feature>
<evidence type="ECO:0000256" key="2">
    <source>
        <dbReference type="ARBA" id="ARBA00023043"/>
    </source>
</evidence>
<feature type="repeat" description="ANK" evidence="3">
    <location>
        <begin position="155"/>
        <end position="187"/>
    </location>
</feature>
<dbReference type="EMBL" id="NIVC01000912">
    <property type="protein sequence ID" value="PAA74937.1"/>
    <property type="molecule type" value="Genomic_DNA"/>
</dbReference>
<sequence>MKKLFGKGKSGKDSNASSSAKGGGGYNDIKEKSLPKIHKAAWIGDHKKIATFQQDVNTPDSEQRMALHLASFRGHEKVVDTLITFGARTDALDSEGRSPLYRAVQMNRAQCARPLLKAGSKREDEGLVIAVNNGSTEMVALLLDSWHPHRLNAIAGKSLLHLAVTNGNAEVLSLLLQRASGPDELDAEGRTPLMLACREGHADLAALLLKAGADPAARDSAGQSCADFAAGQAACASLLADARPAKSVVRTATPTVAAVAAAAGSTAKPQTSSDYEEDESKSDYAIPTLDSARSDRSLGGGGGGGGRRSISLNDFHAGGKVDVFDPETQQTRSLKVPIVRDSRRRSRSPSPAVSASLDSGSEDDLGPEAARIRLSGQRSESARASLAVVPETAANRAATSKSNNRKKPDAPDNDDDDDDWSESISVDKEPSPRINLKQAMEQRKRQAVFLDDQDDDTVASDFPATTPRSGGKATPRDKQKPVFQRQESDWDASEISEVVPEPTAANSGPAKDDDEAESDWDDSVAAPVAAESASKAKQVQGGEGADSDSDWDGSEAATTARSKPKDSAREEPVSDWDTSTEAGDSVVSPRRPPPPPPPPQQHQEQLGRRLSKTDKDGLQPIAEESTPASQRKFAKGRTQSETESDWDDEAKHPSGADNVGDDFFDSQRKEGADTVIAAMLQENQLSETPPPVAAVAAAKTGNSSLSDDDDEDGSLPPVPMEVARLQAQLDDFSRQLAASRADCSRSEAERQRLAEELAELARRLSDAEENLQSEADRRAALAEKLDEQREAARAEARAREDARAEAEALHTERDSALARLRAAEADLAQARDALETERQAVAAAAAAATERRSTADRVEDDADTEGLTAEVEASRRRADVAEREAADLRAEVETLRGRMRAQETRWLDERAQLEGQAAEAEAASREALAKMALSLEAARADALEQRQRAEAERAEAGQLQARLAALTESAGQGDKQAADLAGQLHQAKEAAVRLEEQLAAERAKSAASQEELHRALDAAKEASAESRRFRSELAASQAELREARAETRKLRETEAALASAEGRLAGAEQANADLRDQLQRLAAAASKGDEKESQLQQRLCDILNGYRDDFDKTKVELEKEKIGLQYEAGSLKTEVTGLRAEIVSLKEEISALRSGGAGFRQRASSAAAAAAGADDEAAAAAGASHGSGNGKMTSWRADEYEERIRHQEVRNVKLEMSLDFEQRKVRGLTRELDSLNEMSVDDLRRTCLDMSAERDRLSSDCQHYRQLYDQEKRVRQKLTEELERLNNTEAQTAAALSLDRERHRLASGVSQFSFQQPLMQPQHQQQYNMYSSNQSLSSPDPLLQQRLRSELDRSISKHLESDNASRMFVSKTRSTVNLSRTVAESDPNYLDFLKKKYHV</sequence>
<dbReference type="SMART" id="SM00248">
    <property type="entry name" value="ANK"/>
    <property type="match status" value="4"/>
</dbReference>
<dbReference type="PROSITE" id="PS50297">
    <property type="entry name" value="ANK_REP_REGION"/>
    <property type="match status" value="3"/>
</dbReference>
<feature type="compositionally biased region" description="Gly residues" evidence="5">
    <location>
        <begin position="298"/>
        <end position="307"/>
    </location>
</feature>
<feature type="compositionally biased region" description="Pro residues" evidence="5">
    <location>
        <begin position="590"/>
        <end position="600"/>
    </location>
</feature>
<dbReference type="Gene3D" id="1.25.40.20">
    <property type="entry name" value="Ankyrin repeat-containing domain"/>
    <property type="match status" value="2"/>
</dbReference>
<keyword evidence="7" id="KW-1185">Reference proteome</keyword>
<feature type="repeat" description="ANK" evidence="3">
    <location>
        <begin position="62"/>
        <end position="94"/>
    </location>
</feature>
<evidence type="ECO:0000256" key="3">
    <source>
        <dbReference type="PROSITE-ProRule" id="PRU00023"/>
    </source>
</evidence>